<proteinExistence type="predicted"/>
<dbReference type="EMBL" id="JAPDRK010000009">
    <property type="protein sequence ID" value="KAJ9609098.1"/>
    <property type="molecule type" value="Genomic_DNA"/>
</dbReference>
<dbReference type="Proteomes" id="UP001172673">
    <property type="component" value="Unassembled WGS sequence"/>
</dbReference>
<name>A0AA38X913_9EURO</name>
<keyword evidence="3" id="KW-1185">Reference proteome</keyword>
<feature type="region of interest" description="Disordered" evidence="1">
    <location>
        <begin position="1"/>
        <end position="26"/>
    </location>
</feature>
<dbReference type="AlphaFoldDB" id="A0AA38X913"/>
<comment type="caution">
    <text evidence="2">The sequence shown here is derived from an EMBL/GenBank/DDBJ whole genome shotgun (WGS) entry which is preliminary data.</text>
</comment>
<gene>
    <name evidence="2" type="ORF">H2200_006869</name>
</gene>
<accession>A0AA38X913</accession>
<evidence type="ECO:0000313" key="3">
    <source>
        <dbReference type="Proteomes" id="UP001172673"/>
    </source>
</evidence>
<evidence type="ECO:0000313" key="2">
    <source>
        <dbReference type="EMBL" id="KAJ9609098.1"/>
    </source>
</evidence>
<evidence type="ECO:0000256" key="1">
    <source>
        <dbReference type="SAM" id="MobiDB-lite"/>
    </source>
</evidence>
<protein>
    <submittedName>
        <fullName evidence="2">Uncharacterized protein</fullName>
    </submittedName>
</protein>
<sequence>MAGKFTFAEVDFPPLPEPPKPSKSETVEKVIPIRNPLEIPSSKPERQLLNLIPDVFTLILRAIFLKQDGNVKLECSWRPDGILYTKSLFVGPKGLVSMLRTCKKVRDEGLRILYGENTFECYHVRVLKNHFIHGPYYGIGKENAARIRNVQFGLPLVIRRANQEDSHHAHFLDLLCTDLPGLHKLTIKTHMIQLVPTSDTAGDSNQRGQTEVIQALIATAARTTKYHPILRKVIYRQASGEKKASARRTKTASSRQMLTVPLSKSIDIVLNTKLIRQTPWRQIYKWNKVANFELLPVHDEATGLDKPIWTSEVDKSELATWPGQLEYDPVLELKPDDQVAMVRANHGKYLREGFVMGDIVDGRFVRGKWLDTGFVQGIDIAPRLVDGRFVPEQFVQGRWVSDNEFIEGRFVDGAFVPGMWVREDFVQGRWLGGLFTKGKWEGENFTEGLIVGNTFYVGTWRGRTFLRGSWAKQPAIPELLRID</sequence>
<organism evidence="2 3">
    <name type="scientific">Cladophialophora chaetospira</name>
    <dbReference type="NCBI Taxonomy" id="386627"/>
    <lineage>
        <taxon>Eukaryota</taxon>
        <taxon>Fungi</taxon>
        <taxon>Dikarya</taxon>
        <taxon>Ascomycota</taxon>
        <taxon>Pezizomycotina</taxon>
        <taxon>Eurotiomycetes</taxon>
        <taxon>Chaetothyriomycetidae</taxon>
        <taxon>Chaetothyriales</taxon>
        <taxon>Herpotrichiellaceae</taxon>
        <taxon>Cladophialophora</taxon>
    </lineage>
</organism>
<reference evidence="2" key="1">
    <citation type="submission" date="2022-10" db="EMBL/GenBank/DDBJ databases">
        <title>Culturing micro-colonial fungi from biological soil crusts in the Mojave desert and describing Neophaeococcomyces mojavensis, and introducing the new genera and species Taxawa tesnikishii.</title>
        <authorList>
            <person name="Kurbessoian T."/>
            <person name="Stajich J.E."/>
        </authorList>
    </citation>
    <scope>NUCLEOTIDE SEQUENCE</scope>
    <source>
        <strain evidence="2">TK_41</strain>
    </source>
</reference>